<dbReference type="Gramene" id="Pp3c5_15870V3.1">
    <property type="protein sequence ID" value="PAC:32955536.CDS.1"/>
    <property type="gene ID" value="Pp3c5_15870"/>
</dbReference>
<dbReference type="InParanoid" id="A0A2K1KJW7"/>
<dbReference type="EMBL" id="ABEU02000005">
    <property type="protein sequence ID" value="PNR54070.1"/>
    <property type="molecule type" value="Genomic_DNA"/>
</dbReference>
<evidence type="ECO:0000313" key="3">
    <source>
        <dbReference type="Proteomes" id="UP000006727"/>
    </source>
</evidence>
<reference evidence="2" key="3">
    <citation type="submission" date="2020-12" db="UniProtKB">
        <authorList>
            <consortium name="EnsemblPlants"/>
        </authorList>
    </citation>
    <scope>IDENTIFICATION</scope>
</reference>
<keyword evidence="3" id="KW-1185">Reference proteome</keyword>
<gene>
    <name evidence="1" type="ORF">PHYPA_007746</name>
</gene>
<accession>A0A2K1KJW7</accession>
<sequence length="83" mass="9185">MSIEEVESRRSLAVAAAHRASDNSARSVAANRGEVSIAEILRGLWRNRMVLYCRATPERLRRQVAASSRDGVLCELLFVGQSL</sequence>
<dbReference type="EnsemblPlants" id="Pp3c5_15870V3.1">
    <property type="protein sequence ID" value="PAC:32955536.CDS.1"/>
    <property type="gene ID" value="Pp3c5_15870"/>
</dbReference>
<evidence type="ECO:0000313" key="2">
    <source>
        <dbReference type="EnsemblPlants" id="PAC:32955536.CDS.1"/>
    </source>
</evidence>
<dbReference type="AlphaFoldDB" id="A0A2K1KJW7"/>
<dbReference type="Proteomes" id="UP000006727">
    <property type="component" value="Chromosome 5"/>
</dbReference>
<evidence type="ECO:0000313" key="1">
    <source>
        <dbReference type="EMBL" id="PNR54070.1"/>
    </source>
</evidence>
<organism evidence="1">
    <name type="scientific">Physcomitrium patens</name>
    <name type="common">Spreading-leaved earth moss</name>
    <name type="synonym">Physcomitrella patens</name>
    <dbReference type="NCBI Taxonomy" id="3218"/>
    <lineage>
        <taxon>Eukaryota</taxon>
        <taxon>Viridiplantae</taxon>
        <taxon>Streptophyta</taxon>
        <taxon>Embryophyta</taxon>
        <taxon>Bryophyta</taxon>
        <taxon>Bryophytina</taxon>
        <taxon>Bryopsida</taxon>
        <taxon>Funariidae</taxon>
        <taxon>Funariales</taxon>
        <taxon>Funariaceae</taxon>
        <taxon>Physcomitrium</taxon>
    </lineage>
</organism>
<protein>
    <submittedName>
        <fullName evidence="1 2">Uncharacterized protein</fullName>
    </submittedName>
</protein>
<name>A0A2K1KJW7_PHYPA</name>
<proteinExistence type="predicted"/>
<reference evidence="1 3" key="1">
    <citation type="journal article" date="2008" name="Science">
        <title>The Physcomitrella genome reveals evolutionary insights into the conquest of land by plants.</title>
        <authorList>
            <person name="Rensing S."/>
            <person name="Lang D."/>
            <person name="Zimmer A."/>
            <person name="Terry A."/>
            <person name="Salamov A."/>
            <person name="Shapiro H."/>
            <person name="Nishiyama T."/>
            <person name="Perroud P.-F."/>
            <person name="Lindquist E."/>
            <person name="Kamisugi Y."/>
            <person name="Tanahashi T."/>
            <person name="Sakakibara K."/>
            <person name="Fujita T."/>
            <person name="Oishi K."/>
            <person name="Shin-I T."/>
            <person name="Kuroki Y."/>
            <person name="Toyoda A."/>
            <person name="Suzuki Y."/>
            <person name="Hashimoto A."/>
            <person name="Yamaguchi K."/>
            <person name="Sugano A."/>
            <person name="Kohara Y."/>
            <person name="Fujiyama A."/>
            <person name="Anterola A."/>
            <person name="Aoki S."/>
            <person name="Ashton N."/>
            <person name="Barbazuk W.B."/>
            <person name="Barker E."/>
            <person name="Bennetzen J."/>
            <person name="Bezanilla M."/>
            <person name="Blankenship R."/>
            <person name="Cho S.H."/>
            <person name="Dutcher S."/>
            <person name="Estelle M."/>
            <person name="Fawcett J.A."/>
            <person name="Gundlach H."/>
            <person name="Hanada K."/>
            <person name="Heyl A."/>
            <person name="Hicks K.A."/>
            <person name="Hugh J."/>
            <person name="Lohr M."/>
            <person name="Mayer K."/>
            <person name="Melkozernov A."/>
            <person name="Murata T."/>
            <person name="Nelson D."/>
            <person name="Pils B."/>
            <person name="Prigge M."/>
            <person name="Reiss B."/>
            <person name="Renner T."/>
            <person name="Rombauts S."/>
            <person name="Rushton P."/>
            <person name="Sanderfoot A."/>
            <person name="Schween G."/>
            <person name="Shiu S.-H."/>
            <person name="Stueber K."/>
            <person name="Theodoulou F.L."/>
            <person name="Tu H."/>
            <person name="Van de Peer Y."/>
            <person name="Verrier P.J."/>
            <person name="Waters E."/>
            <person name="Wood A."/>
            <person name="Yang L."/>
            <person name="Cove D."/>
            <person name="Cuming A."/>
            <person name="Hasebe M."/>
            <person name="Lucas S."/>
            <person name="Mishler D.B."/>
            <person name="Reski R."/>
            <person name="Grigoriev I."/>
            <person name="Quatrano R.S."/>
            <person name="Boore J.L."/>
        </authorList>
    </citation>
    <scope>NUCLEOTIDE SEQUENCE [LARGE SCALE GENOMIC DNA]</scope>
    <source>
        <strain evidence="2 3">cv. Gransden 2004</strain>
    </source>
</reference>
<reference evidence="1 3" key="2">
    <citation type="journal article" date="2018" name="Plant J.">
        <title>The Physcomitrella patens chromosome-scale assembly reveals moss genome structure and evolution.</title>
        <authorList>
            <person name="Lang D."/>
            <person name="Ullrich K.K."/>
            <person name="Murat F."/>
            <person name="Fuchs J."/>
            <person name="Jenkins J."/>
            <person name="Haas F.B."/>
            <person name="Piednoel M."/>
            <person name="Gundlach H."/>
            <person name="Van Bel M."/>
            <person name="Meyberg R."/>
            <person name="Vives C."/>
            <person name="Morata J."/>
            <person name="Symeonidi A."/>
            <person name="Hiss M."/>
            <person name="Muchero W."/>
            <person name="Kamisugi Y."/>
            <person name="Saleh O."/>
            <person name="Blanc G."/>
            <person name="Decker E.L."/>
            <person name="van Gessel N."/>
            <person name="Grimwood J."/>
            <person name="Hayes R.D."/>
            <person name="Graham S.W."/>
            <person name="Gunter L.E."/>
            <person name="McDaniel S.F."/>
            <person name="Hoernstein S.N.W."/>
            <person name="Larsson A."/>
            <person name="Li F.W."/>
            <person name="Perroud P.F."/>
            <person name="Phillips J."/>
            <person name="Ranjan P."/>
            <person name="Rokshar D.S."/>
            <person name="Rothfels C.J."/>
            <person name="Schneider L."/>
            <person name="Shu S."/>
            <person name="Stevenson D.W."/>
            <person name="Thummler F."/>
            <person name="Tillich M."/>
            <person name="Villarreal Aguilar J.C."/>
            <person name="Widiez T."/>
            <person name="Wong G.K."/>
            <person name="Wymore A."/>
            <person name="Zhang Y."/>
            <person name="Zimmer A.D."/>
            <person name="Quatrano R.S."/>
            <person name="Mayer K.F.X."/>
            <person name="Goodstein D."/>
            <person name="Casacuberta J.M."/>
            <person name="Vandepoele K."/>
            <person name="Reski R."/>
            <person name="Cuming A.C."/>
            <person name="Tuskan G.A."/>
            <person name="Maumus F."/>
            <person name="Salse J."/>
            <person name="Schmutz J."/>
            <person name="Rensing S.A."/>
        </authorList>
    </citation>
    <scope>NUCLEOTIDE SEQUENCE [LARGE SCALE GENOMIC DNA]</scope>
    <source>
        <strain evidence="2 3">cv. Gransden 2004</strain>
    </source>
</reference>